<feature type="compositionally biased region" description="Acidic residues" evidence="1">
    <location>
        <begin position="161"/>
        <end position="179"/>
    </location>
</feature>
<protein>
    <submittedName>
        <fullName evidence="2">ATP-binding cassette sub-family C member 4</fullName>
    </submittedName>
</protein>
<dbReference type="AlphaFoldDB" id="A0AAV4EUV0"/>
<organism evidence="2 3">
    <name type="scientific">Elysia marginata</name>
    <dbReference type="NCBI Taxonomy" id="1093978"/>
    <lineage>
        <taxon>Eukaryota</taxon>
        <taxon>Metazoa</taxon>
        <taxon>Spiralia</taxon>
        <taxon>Lophotrochozoa</taxon>
        <taxon>Mollusca</taxon>
        <taxon>Gastropoda</taxon>
        <taxon>Heterobranchia</taxon>
        <taxon>Euthyneura</taxon>
        <taxon>Panpulmonata</taxon>
        <taxon>Sacoglossa</taxon>
        <taxon>Placobranchoidea</taxon>
        <taxon>Plakobranchidae</taxon>
        <taxon>Elysia</taxon>
    </lineage>
</organism>
<gene>
    <name evidence="2" type="ORF">ElyMa_001914800</name>
</gene>
<dbReference type="Proteomes" id="UP000762676">
    <property type="component" value="Unassembled WGS sequence"/>
</dbReference>
<dbReference type="EMBL" id="BMAT01003882">
    <property type="protein sequence ID" value="GFR64160.1"/>
    <property type="molecule type" value="Genomic_DNA"/>
</dbReference>
<keyword evidence="3" id="KW-1185">Reference proteome</keyword>
<evidence type="ECO:0000313" key="3">
    <source>
        <dbReference type="Proteomes" id="UP000762676"/>
    </source>
</evidence>
<comment type="caution">
    <text evidence="2">The sequence shown here is derived from an EMBL/GenBank/DDBJ whole genome shotgun (WGS) entry which is preliminary data.</text>
</comment>
<keyword evidence="2" id="KW-0067">ATP-binding</keyword>
<evidence type="ECO:0000313" key="2">
    <source>
        <dbReference type="EMBL" id="GFR64160.1"/>
    </source>
</evidence>
<feature type="region of interest" description="Disordered" evidence="1">
    <location>
        <begin position="54"/>
        <end position="212"/>
    </location>
</feature>
<feature type="compositionally biased region" description="Polar residues" evidence="1">
    <location>
        <begin position="135"/>
        <end position="144"/>
    </location>
</feature>
<keyword evidence="2" id="KW-0547">Nucleotide-binding</keyword>
<reference evidence="2 3" key="1">
    <citation type="journal article" date="2021" name="Elife">
        <title>Chloroplast acquisition without the gene transfer in kleptoplastic sea slugs, Plakobranchus ocellatus.</title>
        <authorList>
            <person name="Maeda T."/>
            <person name="Takahashi S."/>
            <person name="Yoshida T."/>
            <person name="Shimamura S."/>
            <person name="Takaki Y."/>
            <person name="Nagai Y."/>
            <person name="Toyoda A."/>
            <person name="Suzuki Y."/>
            <person name="Arimoto A."/>
            <person name="Ishii H."/>
            <person name="Satoh N."/>
            <person name="Nishiyama T."/>
            <person name="Hasebe M."/>
            <person name="Maruyama T."/>
            <person name="Minagawa J."/>
            <person name="Obokata J."/>
            <person name="Shigenobu S."/>
        </authorList>
    </citation>
    <scope>NUCLEOTIDE SEQUENCE [LARGE SCALE GENOMIC DNA]</scope>
</reference>
<name>A0AAV4EUV0_9GAST</name>
<proteinExistence type="predicted"/>
<sequence length="212" mass="22821">MVLDAGTIVEMDSPFSLLSQRHGAFYDMVEQLGNAELENLIELARAAALRHGDQLPPVVNGKGQGKPSELPQADGTLQDVTQSLENSSGDLDNTYKIEDIEESLTEAPVKRDKQREEEEDLDGSGSADERKQLLSDPTWSAQSEGRSDSSHKPLGPMGAAVDDEDEGGAPENAPDDTDESQSLLKSDGQASDSAEVKKWPRNGDSENDSINV</sequence>
<feature type="compositionally biased region" description="Basic and acidic residues" evidence="1">
    <location>
        <begin position="194"/>
        <end position="204"/>
    </location>
</feature>
<evidence type="ECO:0000256" key="1">
    <source>
        <dbReference type="SAM" id="MobiDB-lite"/>
    </source>
</evidence>
<feature type="compositionally biased region" description="Polar residues" evidence="1">
    <location>
        <begin position="78"/>
        <end position="91"/>
    </location>
</feature>
<accession>A0AAV4EUV0</accession>
<dbReference type="GO" id="GO:0005524">
    <property type="term" value="F:ATP binding"/>
    <property type="evidence" value="ECO:0007669"/>
    <property type="project" value="UniProtKB-KW"/>
</dbReference>
<feature type="compositionally biased region" description="Polar residues" evidence="1">
    <location>
        <begin position="180"/>
        <end position="192"/>
    </location>
</feature>